<dbReference type="GO" id="GO:0007200">
    <property type="term" value="P:phospholipase C-activating G protein-coupled receptor signaling pathway"/>
    <property type="evidence" value="ECO:0007669"/>
    <property type="project" value="InterPro"/>
</dbReference>
<evidence type="ECO:0000259" key="13">
    <source>
        <dbReference type="PROSITE" id="PS50200"/>
    </source>
</evidence>
<dbReference type="EC" id="2.7.1.107" evidence="10"/>
<dbReference type="PANTHER" id="PTHR11255">
    <property type="entry name" value="DIACYLGLYCEROL KINASE"/>
    <property type="match status" value="1"/>
</dbReference>
<evidence type="ECO:0000256" key="10">
    <source>
        <dbReference type="RuleBase" id="RU361128"/>
    </source>
</evidence>
<feature type="region of interest" description="Disordered" evidence="11">
    <location>
        <begin position="223"/>
        <end position="244"/>
    </location>
</feature>
<dbReference type="SUPFAM" id="SSF111331">
    <property type="entry name" value="NAD kinase/diacylglycerol kinase-like"/>
    <property type="match status" value="1"/>
</dbReference>
<dbReference type="PROSITE" id="PS50200">
    <property type="entry name" value="RA"/>
    <property type="match status" value="1"/>
</dbReference>
<dbReference type="SMART" id="SM00046">
    <property type="entry name" value="DAGKc"/>
    <property type="match status" value="1"/>
</dbReference>
<dbReference type="InterPro" id="IPR000159">
    <property type="entry name" value="RA_dom"/>
</dbReference>
<dbReference type="SUPFAM" id="SSF54236">
    <property type="entry name" value="Ubiquitin-like"/>
    <property type="match status" value="2"/>
</dbReference>
<dbReference type="InterPro" id="IPR001206">
    <property type="entry name" value="Diacylglycerol_kinase_cat_dom"/>
</dbReference>
<comment type="similarity">
    <text evidence="3 10">Belongs to the eukaryotic diacylglycerol kinase family.</text>
</comment>
<evidence type="ECO:0000256" key="2">
    <source>
        <dbReference type="ARBA" id="ARBA00004370"/>
    </source>
</evidence>
<dbReference type="InterPro" id="IPR029071">
    <property type="entry name" value="Ubiquitin-like_domsf"/>
</dbReference>
<keyword evidence="6" id="KW-0862">Zinc</keyword>
<evidence type="ECO:0000256" key="3">
    <source>
        <dbReference type="ARBA" id="ARBA00009280"/>
    </source>
</evidence>
<keyword evidence="4 10" id="KW-0808">Transferase</keyword>
<dbReference type="FunFam" id="3.10.20.90:FF:000200">
    <property type="entry name" value="Diacylglycerol kinase"/>
    <property type="match status" value="1"/>
</dbReference>
<keyword evidence="7 10" id="KW-0418">Kinase</keyword>
<dbReference type="GO" id="GO:0016020">
    <property type="term" value="C:membrane"/>
    <property type="evidence" value="ECO:0007669"/>
    <property type="project" value="UniProtKB-SubCell"/>
</dbReference>
<evidence type="ECO:0000256" key="8">
    <source>
        <dbReference type="ARBA" id="ARBA00022840"/>
    </source>
</evidence>
<dbReference type="GO" id="GO:0005524">
    <property type="term" value="F:ATP binding"/>
    <property type="evidence" value="ECO:0007669"/>
    <property type="project" value="UniProtKB-KW"/>
</dbReference>
<dbReference type="SMART" id="SM00045">
    <property type="entry name" value="DAGKa"/>
    <property type="match status" value="1"/>
</dbReference>
<protein>
    <recommendedName>
        <fullName evidence="10">Diacylglycerol kinase</fullName>
        <shortName evidence="10">DAG kinase</shortName>
        <ecNumber evidence="10">2.7.1.107</ecNumber>
    </recommendedName>
</protein>
<dbReference type="EMBL" id="OC316578">
    <property type="protein sequence ID" value="CAD7392713.1"/>
    <property type="molecule type" value="Genomic_DNA"/>
</dbReference>
<dbReference type="InterPro" id="IPR017438">
    <property type="entry name" value="ATP-NAD_kinase_N"/>
</dbReference>
<dbReference type="Pfam" id="PF00788">
    <property type="entry name" value="RA"/>
    <property type="match status" value="2"/>
</dbReference>
<dbReference type="InterPro" id="IPR000756">
    <property type="entry name" value="Diacylglycerol_kin_accessory"/>
</dbReference>
<evidence type="ECO:0000256" key="4">
    <source>
        <dbReference type="ARBA" id="ARBA00022679"/>
    </source>
</evidence>
<dbReference type="Gene3D" id="3.40.50.10330">
    <property type="entry name" value="Probable inorganic polyphosphate/atp-NAD kinase, domain 1"/>
    <property type="match status" value="1"/>
</dbReference>
<dbReference type="CDD" id="cd01783">
    <property type="entry name" value="RA2_DAGK-theta"/>
    <property type="match status" value="1"/>
</dbReference>
<dbReference type="GO" id="GO:0008270">
    <property type="term" value="F:zinc ion binding"/>
    <property type="evidence" value="ECO:0007669"/>
    <property type="project" value="UniProtKB-KW"/>
</dbReference>
<feature type="region of interest" description="Disordered" evidence="11">
    <location>
        <begin position="858"/>
        <end position="883"/>
    </location>
</feature>
<proteinExistence type="inferred from homology"/>
<evidence type="ECO:0000313" key="14">
    <source>
        <dbReference type="EMBL" id="CAD7392713.1"/>
    </source>
</evidence>
<dbReference type="Gene3D" id="3.10.20.90">
    <property type="entry name" value="Phosphatidylinositol 3-kinase Catalytic Subunit, Chain A, domain 1"/>
    <property type="match status" value="1"/>
</dbReference>
<dbReference type="AlphaFoldDB" id="A0A7R9CBN5"/>
<feature type="domain" description="Ras-associating" evidence="13">
    <location>
        <begin position="341"/>
        <end position="439"/>
    </location>
</feature>
<name>A0A7R9CBN5_TIMCR</name>
<feature type="domain" description="DAGKc" evidence="12">
    <location>
        <begin position="486"/>
        <end position="624"/>
    </location>
</feature>
<comment type="subcellular location">
    <subcellularLocation>
        <location evidence="2">Membrane</location>
    </subcellularLocation>
</comment>
<comment type="catalytic activity">
    <reaction evidence="1 10">
        <text>a 1,2-diacyl-sn-glycerol + ATP = a 1,2-diacyl-sn-glycero-3-phosphate + ADP + H(+)</text>
        <dbReference type="Rhea" id="RHEA:10272"/>
        <dbReference type="ChEBI" id="CHEBI:15378"/>
        <dbReference type="ChEBI" id="CHEBI:17815"/>
        <dbReference type="ChEBI" id="CHEBI:30616"/>
        <dbReference type="ChEBI" id="CHEBI:58608"/>
        <dbReference type="ChEBI" id="CHEBI:456216"/>
        <dbReference type="EC" id="2.7.1.107"/>
    </reaction>
</comment>
<evidence type="ECO:0000256" key="5">
    <source>
        <dbReference type="ARBA" id="ARBA00022741"/>
    </source>
</evidence>
<evidence type="ECO:0000256" key="11">
    <source>
        <dbReference type="SAM" id="MobiDB-lite"/>
    </source>
</evidence>
<dbReference type="Pfam" id="PF00781">
    <property type="entry name" value="DAGK_cat"/>
    <property type="match status" value="1"/>
</dbReference>
<keyword evidence="8 10" id="KW-0067">ATP-binding</keyword>
<keyword evidence="5 10" id="KW-0547">Nucleotide-binding</keyword>
<keyword evidence="6" id="KW-0479">Metal-binding</keyword>
<keyword evidence="6" id="KW-0863">Zinc-finger</keyword>
<organism evidence="14">
    <name type="scientific">Timema cristinae</name>
    <name type="common">Walking stick</name>
    <dbReference type="NCBI Taxonomy" id="61476"/>
    <lineage>
        <taxon>Eukaryota</taxon>
        <taxon>Metazoa</taxon>
        <taxon>Ecdysozoa</taxon>
        <taxon>Arthropoda</taxon>
        <taxon>Hexapoda</taxon>
        <taxon>Insecta</taxon>
        <taxon>Pterygota</taxon>
        <taxon>Neoptera</taxon>
        <taxon>Polyneoptera</taxon>
        <taxon>Phasmatodea</taxon>
        <taxon>Timematodea</taxon>
        <taxon>Timematoidea</taxon>
        <taxon>Timematidae</taxon>
        <taxon>Timema</taxon>
    </lineage>
</organism>
<dbReference type="PANTHER" id="PTHR11255:SF54">
    <property type="entry name" value="DIACYLGLYCEROL KINASE THETA"/>
    <property type="match status" value="1"/>
</dbReference>
<sequence length="883" mass="99476">MQLAANIDIPGLIPSWYLEYLSLKGNYPNGRQWLVNWAKVRPLVMPFSPEASRFCAQQRQRAESLSRIEVTMLGHRTESFPPIEVTMLGNRTEFLSRIEVTMLGHRTEFFPRIDVTMLGNRTEFFPRIEVTMLGHRTEFFPRIEVTMSGHRTEFFPRIEVTMSGHRTEFFPRIDVTMSGHKARSLPRIEITMLGYRVECFPHIELAASRRSSAVETPLGTETMMSTCSSTLPRPRIRSKEKEKEDRDEEMIKVYDGNSSFRRRIFRVIVVARQANMEQLLTAALRAFHILKDPGNFYLTDLYASEESRFSESRLADPLPVLNLHRKEGKRPAVFLRFKDCEAGESRVYPGKLPVSEAYCTIPVSSDITIADLIRESLGRFGLDNSKTEDYRMSEILLDRGVTERVLSWNERPWEIVKQLGKDSIRQMELMRFYLQLKQDPHGPNLALFVGNLPPNLSQRNYENMLIEFLGKGMMLLPSIEPSTVPAGVQPLLVFVNVKSGGCQGLELISSFRKLLNPYQVFDLDNGGPLPGLYVFRHIKNYKILVCGGDGTIGWVLQCLDNVGQDSECSSPACAIVPLGTGNDLARVLRWGPGYTGGEDPMNLLRDVIDAEEIRLDRWTVVFHPEEKTEDKSQQTPNPAGCSQKCSRLRSNLVAIVFVLPVCVPSVSAGATNEDNTQIFVMNNYFGIGIDADLCLDFHNAREENPNKFNSRLHNKGVYVKMGLRKMVGRKLCKDLHKEVRLEVDGKLVELPQVEGIIILNILSWGSGANPWGPEKEDHFSKPNHWDGMLEVVGVTGVVHLGQIQSGLRSAMRIAQGGHIKIHLNSDIPVQVDGEPWVQSTGDVVVLKSALKATMLKKNKIKRRNTEPSIAPADGEGGSKSSDD</sequence>
<dbReference type="GO" id="GO:0004143">
    <property type="term" value="F:ATP-dependent diacylglycerol kinase activity"/>
    <property type="evidence" value="ECO:0007669"/>
    <property type="project" value="UniProtKB-EC"/>
</dbReference>
<dbReference type="InterPro" id="IPR037607">
    <property type="entry name" value="DGK"/>
</dbReference>
<dbReference type="FunFam" id="3.40.50.10330:FF:000011">
    <property type="entry name" value="Diacylglycerol kinase"/>
    <property type="match status" value="1"/>
</dbReference>
<gene>
    <name evidence="14" type="ORF">TCEB3V08_LOCUS725</name>
</gene>
<evidence type="ECO:0000259" key="12">
    <source>
        <dbReference type="PROSITE" id="PS50146"/>
    </source>
</evidence>
<reference evidence="14" key="1">
    <citation type="submission" date="2020-11" db="EMBL/GenBank/DDBJ databases">
        <authorList>
            <person name="Tran Van P."/>
        </authorList>
    </citation>
    <scope>NUCLEOTIDE SEQUENCE</scope>
</reference>
<evidence type="ECO:0000256" key="6">
    <source>
        <dbReference type="ARBA" id="ARBA00022771"/>
    </source>
</evidence>
<dbReference type="Pfam" id="PF00609">
    <property type="entry name" value="DAGK_acc"/>
    <property type="match status" value="1"/>
</dbReference>
<accession>A0A7R9CBN5</accession>
<dbReference type="SMART" id="SM00314">
    <property type="entry name" value="RA"/>
    <property type="match status" value="2"/>
</dbReference>
<dbReference type="InterPro" id="IPR016064">
    <property type="entry name" value="NAD/diacylglycerol_kinase_sf"/>
</dbReference>
<dbReference type="PROSITE" id="PS50146">
    <property type="entry name" value="DAGK"/>
    <property type="match status" value="1"/>
</dbReference>
<dbReference type="Gene3D" id="2.60.200.40">
    <property type="match status" value="1"/>
</dbReference>
<dbReference type="FunFam" id="2.60.200.40:FF:000004">
    <property type="entry name" value="Diacylglycerol kinase"/>
    <property type="match status" value="1"/>
</dbReference>
<keyword evidence="9" id="KW-0472">Membrane</keyword>
<evidence type="ECO:0000256" key="1">
    <source>
        <dbReference type="ARBA" id="ARBA00001383"/>
    </source>
</evidence>
<evidence type="ECO:0000256" key="7">
    <source>
        <dbReference type="ARBA" id="ARBA00022777"/>
    </source>
</evidence>
<evidence type="ECO:0000256" key="9">
    <source>
        <dbReference type="ARBA" id="ARBA00023136"/>
    </source>
</evidence>
<dbReference type="CDD" id="cd17111">
    <property type="entry name" value="RA1_DAGK-theta"/>
    <property type="match status" value="1"/>
</dbReference>